<proteinExistence type="predicted"/>
<evidence type="ECO:0000313" key="1">
    <source>
        <dbReference type="EMBL" id="KAJ9102821.1"/>
    </source>
</evidence>
<name>A0ACC2VW27_9TREE</name>
<accession>A0ACC2VW27</accession>
<protein>
    <submittedName>
        <fullName evidence="1">Uncharacterized protein</fullName>
    </submittedName>
</protein>
<sequence>MAEEVESAELELERKWKEEREAPPTDPRAAVGPVAVPSTSAAAPATPGPAAPATPVPTCLSHQEALEAKEADGETADVVESGATGRLTKARETAVGPANNARVDAK</sequence>
<comment type="caution">
    <text evidence="1">The sequence shown here is derived from an EMBL/GenBank/DDBJ whole genome shotgun (WGS) entry which is preliminary data.</text>
</comment>
<organism evidence="1 2">
    <name type="scientific">Naganishia adeliensis</name>
    <dbReference type="NCBI Taxonomy" id="92952"/>
    <lineage>
        <taxon>Eukaryota</taxon>
        <taxon>Fungi</taxon>
        <taxon>Dikarya</taxon>
        <taxon>Basidiomycota</taxon>
        <taxon>Agaricomycotina</taxon>
        <taxon>Tremellomycetes</taxon>
        <taxon>Filobasidiales</taxon>
        <taxon>Filobasidiaceae</taxon>
        <taxon>Naganishia</taxon>
    </lineage>
</organism>
<evidence type="ECO:0000313" key="2">
    <source>
        <dbReference type="Proteomes" id="UP001230649"/>
    </source>
</evidence>
<dbReference type="EMBL" id="JASBWS010000062">
    <property type="protein sequence ID" value="KAJ9102821.1"/>
    <property type="molecule type" value="Genomic_DNA"/>
</dbReference>
<gene>
    <name evidence="1" type="ORF">QFC20_004928</name>
</gene>
<dbReference type="Proteomes" id="UP001230649">
    <property type="component" value="Unassembled WGS sequence"/>
</dbReference>
<reference evidence="1" key="1">
    <citation type="submission" date="2023-04" db="EMBL/GenBank/DDBJ databases">
        <title>Draft Genome sequencing of Naganishia species isolated from polar environments using Oxford Nanopore Technology.</title>
        <authorList>
            <person name="Leo P."/>
            <person name="Venkateswaran K."/>
        </authorList>
    </citation>
    <scope>NUCLEOTIDE SEQUENCE</scope>
    <source>
        <strain evidence="1">MNA-CCFEE 5262</strain>
    </source>
</reference>
<keyword evidence="2" id="KW-1185">Reference proteome</keyword>